<dbReference type="PRINTS" id="PR00990">
    <property type="entry name" value="RIBOKINASE"/>
</dbReference>
<organism evidence="7 8">
    <name type="scientific">Alicyclobacillus dauci</name>
    <dbReference type="NCBI Taxonomy" id="1475485"/>
    <lineage>
        <taxon>Bacteria</taxon>
        <taxon>Bacillati</taxon>
        <taxon>Bacillota</taxon>
        <taxon>Bacilli</taxon>
        <taxon>Bacillales</taxon>
        <taxon>Alicyclobacillaceae</taxon>
        <taxon>Alicyclobacillus</taxon>
    </lineage>
</organism>
<dbReference type="Proteomes" id="UP001164803">
    <property type="component" value="Chromosome"/>
</dbReference>
<comment type="similarity">
    <text evidence="1">Belongs to the carbohydrate kinase PfkB family.</text>
</comment>
<protein>
    <submittedName>
        <fullName evidence="7">Sugar kinase</fullName>
    </submittedName>
</protein>
<keyword evidence="4 7" id="KW-0418">Kinase</keyword>
<dbReference type="CDD" id="cd01166">
    <property type="entry name" value="KdgK"/>
    <property type="match status" value="1"/>
</dbReference>
<dbReference type="SUPFAM" id="SSF53613">
    <property type="entry name" value="Ribokinase-like"/>
    <property type="match status" value="1"/>
</dbReference>
<evidence type="ECO:0000256" key="4">
    <source>
        <dbReference type="ARBA" id="ARBA00022777"/>
    </source>
</evidence>
<dbReference type="PANTHER" id="PTHR43085">
    <property type="entry name" value="HEXOKINASE FAMILY MEMBER"/>
    <property type="match status" value="1"/>
</dbReference>
<dbReference type="Pfam" id="PF00294">
    <property type="entry name" value="PfkB"/>
    <property type="match status" value="1"/>
</dbReference>
<dbReference type="Gene3D" id="3.40.1190.20">
    <property type="match status" value="1"/>
</dbReference>
<evidence type="ECO:0000256" key="1">
    <source>
        <dbReference type="ARBA" id="ARBA00010688"/>
    </source>
</evidence>
<dbReference type="GO" id="GO:0016301">
    <property type="term" value="F:kinase activity"/>
    <property type="evidence" value="ECO:0007669"/>
    <property type="project" value="UniProtKB-KW"/>
</dbReference>
<feature type="domain" description="Carbohydrate kinase PfkB" evidence="6">
    <location>
        <begin position="2"/>
        <end position="297"/>
    </location>
</feature>
<dbReference type="RefSeq" id="WP_268045575.1">
    <property type="nucleotide sequence ID" value="NZ_CP104064.1"/>
</dbReference>
<sequence>MDVVTIGETMVLLTPDDSGSLEQAVTFTKHLAGAESNVSIALARLGHHVSWLSKVGADGFGRYILKTLRGEGVDVSRVVIDESRSTGVFFKETSPFYGTSVQYYRENSAASEIRNEDVDRSLLHDARVFHVTGVTPALSLVNRKTLVSLLEEARRQEIRISFDPNIRYKLWSIDEAIPVLHELATYADIVLPGLDEGKVLTGQTTPEGIADWFLSRGCELVVVKLGPQGAYYQTVHERGYVDGFEVTLVDEVGAGDAFAAGLLSGLLDNLKTDDSVRRACALGAMAVCGKGDYETLPRRRELMAFMTGKSKIVNR</sequence>
<keyword evidence="3" id="KW-0547">Nucleotide-binding</keyword>
<evidence type="ECO:0000313" key="7">
    <source>
        <dbReference type="EMBL" id="WAH38031.1"/>
    </source>
</evidence>
<dbReference type="InterPro" id="IPR011611">
    <property type="entry name" value="PfkB_dom"/>
</dbReference>
<evidence type="ECO:0000256" key="5">
    <source>
        <dbReference type="ARBA" id="ARBA00022840"/>
    </source>
</evidence>
<dbReference type="InterPro" id="IPR002139">
    <property type="entry name" value="Ribo/fructo_kinase"/>
</dbReference>
<keyword evidence="8" id="KW-1185">Reference proteome</keyword>
<evidence type="ECO:0000256" key="3">
    <source>
        <dbReference type="ARBA" id="ARBA00022741"/>
    </source>
</evidence>
<proteinExistence type="inferred from homology"/>
<accession>A0ABY6Z6X8</accession>
<dbReference type="PANTHER" id="PTHR43085:SF1">
    <property type="entry name" value="PSEUDOURIDINE KINASE-RELATED"/>
    <property type="match status" value="1"/>
</dbReference>
<gene>
    <name evidence="7" type="ORF">NZD86_05960</name>
</gene>
<reference evidence="7" key="1">
    <citation type="submission" date="2022-08" db="EMBL/GenBank/DDBJ databases">
        <title>Alicyclobacillus dauci DSM2870, complete genome.</title>
        <authorList>
            <person name="Wang Q."/>
            <person name="Cai R."/>
            <person name="Wang Z."/>
        </authorList>
    </citation>
    <scope>NUCLEOTIDE SEQUENCE</scope>
    <source>
        <strain evidence="7">DSM 28700</strain>
    </source>
</reference>
<keyword evidence="2" id="KW-0808">Transferase</keyword>
<dbReference type="InterPro" id="IPR029056">
    <property type="entry name" value="Ribokinase-like"/>
</dbReference>
<dbReference type="InterPro" id="IPR050306">
    <property type="entry name" value="PfkB_Carbo_kinase"/>
</dbReference>
<dbReference type="EMBL" id="CP104064">
    <property type="protein sequence ID" value="WAH38031.1"/>
    <property type="molecule type" value="Genomic_DNA"/>
</dbReference>
<keyword evidence="5" id="KW-0067">ATP-binding</keyword>
<evidence type="ECO:0000256" key="2">
    <source>
        <dbReference type="ARBA" id="ARBA00022679"/>
    </source>
</evidence>
<evidence type="ECO:0000313" key="8">
    <source>
        <dbReference type="Proteomes" id="UP001164803"/>
    </source>
</evidence>
<name>A0ABY6Z6X8_9BACL</name>
<evidence type="ECO:0000259" key="6">
    <source>
        <dbReference type="Pfam" id="PF00294"/>
    </source>
</evidence>